<dbReference type="GO" id="GO:0005789">
    <property type="term" value="C:endoplasmic reticulum membrane"/>
    <property type="evidence" value="ECO:0007669"/>
    <property type="project" value="UniProtKB-SubCell"/>
</dbReference>
<comment type="function">
    <text evidence="10">Critical mediator, in cooperation with CASP4, of endoplasmic reticulum-stress induced apoptosis. Required or the activation of CASP4 following endoplasmic reticulum stress.</text>
</comment>
<feature type="compositionally biased region" description="Low complexity" evidence="11">
    <location>
        <begin position="28"/>
        <end position="39"/>
    </location>
</feature>
<keyword evidence="7" id="KW-1133">Transmembrane helix</keyword>
<dbReference type="EMBL" id="LGRX02018664">
    <property type="protein sequence ID" value="KAK3259525.1"/>
    <property type="molecule type" value="Genomic_DNA"/>
</dbReference>
<keyword evidence="13" id="KW-1185">Reference proteome</keyword>
<dbReference type="InterPro" id="IPR019308">
    <property type="entry name" value="TMEM214"/>
</dbReference>
<evidence type="ECO:0000313" key="12">
    <source>
        <dbReference type="EMBL" id="KAK3259525.1"/>
    </source>
</evidence>
<keyword evidence="6" id="KW-0256">Endoplasmic reticulum</keyword>
<keyword evidence="9" id="KW-0325">Glycoprotein</keyword>
<keyword evidence="8" id="KW-0472">Membrane</keyword>
<comment type="subunit">
    <text evidence="3">Constitutively interacts with CASP4; required for the localization of procaspase 4 to the ER.</text>
</comment>
<evidence type="ECO:0000256" key="5">
    <source>
        <dbReference type="ARBA" id="ARBA00022703"/>
    </source>
</evidence>
<evidence type="ECO:0000256" key="4">
    <source>
        <dbReference type="ARBA" id="ARBA00022692"/>
    </source>
</evidence>
<name>A0AAE0FGV3_9CHLO</name>
<feature type="region of interest" description="Disordered" evidence="11">
    <location>
        <begin position="1"/>
        <end position="93"/>
    </location>
</feature>
<organism evidence="12 13">
    <name type="scientific">Cymbomonas tetramitiformis</name>
    <dbReference type="NCBI Taxonomy" id="36881"/>
    <lineage>
        <taxon>Eukaryota</taxon>
        <taxon>Viridiplantae</taxon>
        <taxon>Chlorophyta</taxon>
        <taxon>Pyramimonadophyceae</taxon>
        <taxon>Pyramimonadales</taxon>
        <taxon>Pyramimonadaceae</taxon>
        <taxon>Cymbomonas</taxon>
    </lineage>
</organism>
<proteinExistence type="inferred from homology"/>
<evidence type="ECO:0000256" key="3">
    <source>
        <dbReference type="ARBA" id="ARBA00011720"/>
    </source>
</evidence>
<dbReference type="Proteomes" id="UP001190700">
    <property type="component" value="Unassembled WGS sequence"/>
</dbReference>
<evidence type="ECO:0000256" key="6">
    <source>
        <dbReference type="ARBA" id="ARBA00022824"/>
    </source>
</evidence>
<protein>
    <submittedName>
        <fullName evidence="12">Uncharacterized protein</fullName>
    </submittedName>
</protein>
<dbReference type="GO" id="GO:0005794">
    <property type="term" value="C:Golgi apparatus"/>
    <property type="evidence" value="ECO:0007669"/>
    <property type="project" value="TreeGrafter"/>
</dbReference>
<gene>
    <name evidence="12" type="ORF">CYMTET_31474</name>
</gene>
<sequence length="482" mass="51844">MVDDGPGQWQQVPKKKGKVEETKKGASSKKSVSKVLSGATGTDSVKSAFAALDQMNTREPHTDNEVGPGSSEDEEDGEVSTKPSVEEKKIKKPKVKKAKITVSQAAEALEDTALTTFLHGLEESNPEDFDVQLRRCADFFERSFKVCELPFNKILQESPLSKSVETPLCDLPQSAVDKTRKWLSNRSATSSSQFALLLVREVLKGATTPSGKKAQPPKANVGLLMMLALLLRAHPDALLQHAAAIRPGPKTNSGEQFRLLLWCYGQVSKGAASAGVTLWVRNLLPMVLSTNSSSPRHELGLQFIENLLPAPSKARAGLLKKAGKTGGENAVVPITALLSFLSLAYASEEKPALRARALYPYLRELALAPGGRSGRTASLFLPPTVELAASAAPDSPLQSVVMDNLLWCLSSDPEVTLPLWHDQMRKFPASSPASLQALASAWGCPEAAGITPHTAQLLQVLQEMREAYRVALQSPAGLSSEE</sequence>
<comment type="subcellular location">
    <subcellularLocation>
        <location evidence="1">Endoplasmic reticulum membrane</location>
        <topology evidence="1">Multi-pass membrane protein</topology>
    </subcellularLocation>
</comment>
<evidence type="ECO:0000256" key="9">
    <source>
        <dbReference type="ARBA" id="ARBA00023180"/>
    </source>
</evidence>
<reference evidence="12 13" key="1">
    <citation type="journal article" date="2015" name="Genome Biol. Evol.">
        <title>Comparative Genomics of a Bacterivorous Green Alga Reveals Evolutionary Causalities and Consequences of Phago-Mixotrophic Mode of Nutrition.</title>
        <authorList>
            <person name="Burns J.A."/>
            <person name="Paasch A."/>
            <person name="Narechania A."/>
            <person name="Kim E."/>
        </authorList>
    </citation>
    <scope>NUCLEOTIDE SEQUENCE [LARGE SCALE GENOMIC DNA]</scope>
    <source>
        <strain evidence="12 13">PLY_AMNH</strain>
    </source>
</reference>
<dbReference type="PANTHER" id="PTHR13448">
    <property type="entry name" value="TRANSMEMBRANE PROTEIN 214"/>
    <property type="match status" value="1"/>
</dbReference>
<comment type="caution">
    <text evidence="12">The sequence shown here is derived from an EMBL/GenBank/DDBJ whole genome shotgun (WGS) entry which is preliminary data.</text>
</comment>
<evidence type="ECO:0000256" key="10">
    <source>
        <dbReference type="ARBA" id="ARBA00024938"/>
    </source>
</evidence>
<evidence type="ECO:0000256" key="7">
    <source>
        <dbReference type="ARBA" id="ARBA00022989"/>
    </source>
</evidence>
<evidence type="ECO:0000256" key="2">
    <source>
        <dbReference type="ARBA" id="ARBA00007984"/>
    </source>
</evidence>
<keyword evidence="5" id="KW-0053">Apoptosis</keyword>
<accession>A0AAE0FGV3</accession>
<comment type="similarity">
    <text evidence="2">Belongs to the TMEM214 family.</text>
</comment>
<dbReference type="PANTHER" id="PTHR13448:SF0">
    <property type="entry name" value="TRANSMEMBRANE PROTEIN 214"/>
    <property type="match status" value="1"/>
</dbReference>
<dbReference type="AlphaFoldDB" id="A0AAE0FGV3"/>
<feature type="non-terminal residue" evidence="12">
    <location>
        <position position="482"/>
    </location>
</feature>
<evidence type="ECO:0000256" key="1">
    <source>
        <dbReference type="ARBA" id="ARBA00004477"/>
    </source>
</evidence>
<keyword evidence="4" id="KW-0812">Transmembrane</keyword>
<evidence type="ECO:0000313" key="13">
    <source>
        <dbReference type="Proteomes" id="UP001190700"/>
    </source>
</evidence>
<evidence type="ECO:0000256" key="8">
    <source>
        <dbReference type="ARBA" id="ARBA00023136"/>
    </source>
</evidence>
<evidence type="ECO:0000256" key="11">
    <source>
        <dbReference type="SAM" id="MobiDB-lite"/>
    </source>
</evidence>